<organism evidence="2">
    <name type="scientific">uncultured Aureispira sp</name>
    <dbReference type="NCBI Taxonomy" id="1331704"/>
    <lineage>
        <taxon>Bacteria</taxon>
        <taxon>Pseudomonadati</taxon>
        <taxon>Bacteroidota</taxon>
        <taxon>Saprospiria</taxon>
        <taxon>Saprospirales</taxon>
        <taxon>Saprospiraceae</taxon>
        <taxon>Aureispira</taxon>
        <taxon>environmental samples</taxon>
    </lineage>
</organism>
<dbReference type="InterPro" id="IPR036188">
    <property type="entry name" value="FAD/NAD-bd_sf"/>
</dbReference>
<dbReference type="Gene3D" id="3.30.9.10">
    <property type="entry name" value="D-Amino Acid Oxidase, subunit A, domain 2"/>
    <property type="match status" value="1"/>
</dbReference>
<accession>A0A6S6S414</accession>
<proteinExistence type="predicted"/>
<dbReference type="PANTHER" id="PTHR13847">
    <property type="entry name" value="SARCOSINE DEHYDROGENASE-RELATED"/>
    <property type="match status" value="1"/>
</dbReference>
<protein>
    <recommendedName>
        <fullName evidence="1">FAD dependent oxidoreductase domain-containing protein</fullName>
    </recommendedName>
</protein>
<evidence type="ECO:0000313" key="2">
    <source>
        <dbReference type="EMBL" id="CAA6799064.1"/>
    </source>
</evidence>
<feature type="domain" description="FAD dependent oxidoreductase" evidence="1">
    <location>
        <begin position="3"/>
        <end position="326"/>
    </location>
</feature>
<reference evidence="2" key="1">
    <citation type="submission" date="2020-01" db="EMBL/GenBank/DDBJ databases">
        <authorList>
            <person name="Meier V. D."/>
            <person name="Meier V D."/>
        </authorList>
    </citation>
    <scope>NUCLEOTIDE SEQUENCE</scope>
    <source>
        <strain evidence="2">HLG_WM_MAG_10</strain>
    </source>
</reference>
<gene>
    <name evidence="2" type="ORF">HELGO_WM10302</name>
</gene>
<dbReference type="SUPFAM" id="SSF51971">
    <property type="entry name" value="Nucleotide-binding domain"/>
    <property type="match status" value="1"/>
</dbReference>
<sequence>MHDYIIVGQGIAGTLVAHFLLQQGKKVLVIDHQHHQAASMVAAGLINPITGRNFVKSWRIDDLIPFAIQTYQQLEQQLKVSILETKNVAMLFNSVKTENDWLVRSSNPDVVDYVAKDFYVDFYKDFLDDVQNGVEFKQAGRVRLKELILAYQALLQKEGNYLEEQFDYQALEIEPNQVQYKGVVAQRIIFAEGFQATQNPYFNYLPFAPAKGDILLVNIPNYPAKDKLVKHGIFIIHLKEDLYWVGSTYNRDYKTIDPTPKAKKSLEERLSRVLKCPFDLVDHITAVRPTVRDRRPFIGQHPHFKALYLFNGMGAKGSYLSPLFAAQFVAHLEQGKDLDQEVDIARYYSYFEEK</sequence>
<dbReference type="InterPro" id="IPR006076">
    <property type="entry name" value="FAD-dep_OxRdtase"/>
</dbReference>
<evidence type="ECO:0000259" key="1">
    <source>
        <dbReference type="Pfam" id="PF01266"/>
    </source>
</evidence>
<dbReference type="Gene3D" id="3.50.50.60">
    <property type="entry name" value="FAD/NAD(P)-binding domain"/>
    <property type="match status" value="1"/>
</dbReference>
<dbReference type="AlphaFoldDB" id="A0A6S6S414"/>
<name>A0A6S6S414_9BACT</name>
<dbReference type="Pfam" id="PF01266">
    <property type="entry name" value="DAO"/>
    <property type="match status" value="1"/>
</dbReference>
<dbReference type="EMBL" id="CACVAQ010000020">
    <property type="protein sequence ID" value="CAA6799064.1"/>
    <property type="molecule type" value="Genomic_DNA"/>
</dbReference>
<dbReference type="GO" id="GO:0005737">
    <property type="term" value="C:cytoplasm"/>
    <property type="evidence" value="ECO:0007669"/>
    <property type="project" value="TreeGrafter"/>
</dbReference>